<dbReference type="EMBL" id="CP113836">
    <property type="protein sequence ID" value="WAL69454.1"/>
    <property type="molecule type" value="Genomic_DNA"/>
</dbReference>
<dbReference type="RefSeq" id="WP_268759539.1">
    <property type="nucleotide sequence ID" value="NZ_CP113836.1"/>
</dbReference>
<dbReference type="GO" id="GO:0008168">
    <property type="term" value="F:methyltransferase activity"/>
    <property type="evidence" value="ECO:0007669"/>
    <property type="project" value="UniProtKB-KW"/>
</dbReference>
<dbReference type="SUPFAM" id="SSF53335">
    <property type="entry name" value="S-adenosyl-L-methionine-dependent methyltransferases"/>
    <property type="match status" value="1"/>
</dbReference>
<dbReference type="Proteomes" id="UP001163203">
    <property type="component" value="Chromosome"/>
</dbReference>
<dbReference type="Pfam" id="PF01209">
    <property type="entry name" value="Ubie_methyltran"/>
    <property type="match status" value="1"/>
</dbReference>
<keyword evidence="1" id="KW-0808">Transferase</keyword>
<dbReference type="Gene3D" id="3.40.50.150">
    <property type="entry name" value="Vaccinia Virus protein VP39"/>
    <property type="match status" value="1"/>
</dbReference>
<name>A0ABY7BAS0_9PSEU</name>
<sequence length="252" mass="27166">MSVPAAFDRGADSYDRLVGFNPGYHAQLRRSAGAIPFGARRVLDAGCGTGASTAAVLAAAPRARIVAVDASAGMLAEARRKHWPESVRFVHSRIEEADLAGEEPFDAVFAAYLVRNLPEPDAALAAFRELLRPGGVLVVHDYSLSGGLAARLTWHAVCWSVIIPLGRVVSGDAELYRYLWRSVTAFDGATAFAARLGRAGFGDVTARTMPGWQRGITHTFRARRPHERNWRSPCSCRPTGCGCPAGHRSPRS</sequence>
<dbReference type="InterPro" id="IPR029063">
    <property type="entry name" value="SAM-dependent_MTases_sf"/>
</dbReference>
<organism evidence="1 2">
    <name type="scientific">Amycolatopsis cynarae</name>
    <dbReference type="NCBI Taxonomy" id="2995223"/>
    <lineage>
        <taxon>Bacteria</taxon>
        <taxon>Bacillati</taxon>
        <taxon>Actinomycetota</taxon>
        <taxon>Actinomycetes</taxon>
        <taxon>Pseudonocardiales</taxon>
        <taxon>Pseudonocardiaceae</taxon>
        <taxon>Amycolatopsis</taxon>
    </lineage>
</organism>
<dbReference type="PANTHER" id="PTHR43861">
    <property type="entry name" value="TRANS-ACONITATE 2-METHYLTRANSFERASE-RELATED"/>
    <property type="match status" value="1"/>
</dbReference>
<dbReference type="GO" id="GO:0032259">
    <property type="term" value="P:methylation"/>
    <property type="evidence" value="ECO:0007669"/>
    <property type="project" value="UniProtKB-KW"/>
</dbReference>
<gene>
    <name evidence="1" type="ORF">ORV05_17320</name>
</gene>
<protein>
    <submittedName>
        <fullName evidence="1">Class I SAM-dependent methyltransferase</fullName>
        <ecNumber evidence="1">2.1.1.-</ecNumber>
    </submittedName>
</protein>
<dbReference type="EC" id="2.1.1.-" evidence="1"/>
<keyword evidence="1" id="KW-0489">Methyltransferase</keyword>
<proteinExistence type="predicted"/>
<dbReference type="PANTHER" id="PTHR43861:SF1">
    <property type="entry name" value="TRANS-ACONITATE 2-METHYLTRANSFERASE"/>
    <property type="match status" value="1"/>
</dbReference>
<evidence type="ECO:0000313" key="1">
    <source>
        <dbReference type="EMBL" id="WAL69454.1"/>
    </source>
</evidence>
<dbReference type="CDD" id="cd02440">
    <property type="entry name" value="AdoMet_MTases"/>
    <property type="match status" value="1"/>
</dbReference>
<reference evidence="1" key="1">
    <citation type="submission" date="2022-11" db="EMBL/GenBank/DDBJ databases">
        <authorList>
            <person name="Mo P."/>
        </authorList>
    </citation>
    <scope>NUCLEOTIDE SEQUENCE</scope>
    <source>
        <strain evidence="1">HUAS 11-8</strain>
    </source>
</reference>
<keyword evidence="2" id="KW-1185">Reference proteome</keyword>
<evidence type="ECO:0000313" key="2">
    <source>
        <dbReference type="Proteomes" id="UP001163203"/>
    </source>
</evidence>
<accession>A0ABY7BAS0</accession>